<gene>
    <name evidence="1" type="ORF">HMPREF1549_00166</name>
</gene>
<organism evidence="1 2">
    <name type="scientific">Actinomyces johnsonii F0510</name>
    <dbReference type="NCBI Taxonomy" id="1227262"/>
    <lineage>
        <taxon>Bacteria</taxon>
        <taxon>Bacillati</taxon>
        <taxon>Actinomycetota</taxon>
        <taxon>Actinomycetes</taxon>
        <taxon>Actinomycetales</taxon>
        <taxon>Actinomycetaceae</taxon>
        <taxon>Actinomyces</taxon>
    </lineage>
</organism>
<dbReference type="RefSeq" id="WP_021604942.1">
    <property type="nucleotide sequence ID" value="NZ_KE951533.1"/>
</dbReference>
<proteinExistence type="predicted"/>
<dbReference type="Proteomes" id="UP000016498">
    <property type="component" value="Unassembled WGS sequence"/>
</dbReference>
<reference evidence="1 2" key="1">
    <citation type="submission" date="2013-06" db="EMBL/GenBank/DDBJ databases">
        <authorList>
            <person name="Weinstock G."/>
            <person name="Sodergren E."/>
            <person name="Lobos E.A."/>
            <person name="Fulton L."/>
            <person name="Fulton R."/>
            <person name="Courtney L."/>
            <person name="Fronick C."/>
            <person name="O'Laughlin M."/>
            <person name="Godfrey J."/>
            <person name="Wilson R.M."/>
            <person name="Miner T."/>
            <person name="Farmer C."/>
            <person name="Delehaunty K."/>
            <person name="Cordes M."/>
            <person name="Minx P."/>
            <person name="Tomlinson C."/>
            <person name="Chen J."/>
            <person name="Wollam A."/>
            <person name="Pepin K.H."/>
            <person name="Bhonagiri V."/>
            <person name="Zhang X."/>
            <person name="Warren W."/>
            <person name="Mitreva M."/>
            <person name="Mardis E.R."/>
            <person name="Wilson R.K."/>
        </authorList>
    </citation>
    <scope>NUCLEOTIDE SEQUENCE [LARGE SCALE GENOMIC DNA]</scope>
    <source>
        <strain evidence="1 2">F0510</strain>
    </source>
</reference>
<evidence type="ECO:0000313" key="1">
    <source>
        <dbReference type="EMBL" id="ERH23433.1"/>
    </source>
</evidence>
<sequence>MSTPPEPVTPLPHGVFPIGDTTDEAEQRAALEQQVLTELLALRKAYGQLTVQKFSTFATLRQVCGGDDLLDAFLLFQRELARYQHSGRNEAAAALSLSAPADTVLDRLQLTAEALSPQDWRDQRTARRWSDAGMPILARDLVYFAQVAGRLGTETLSIQLGGEGTSLMVIIDQMTNSDLPAKAALIQVWHYPSSNSPREITLDLEQIASPQVSRDGLTMRRHRLALDLPDTQAVEPDDAVLAISITGQDAPMRTVFYQDHSHLTPGLHTRMTTYRTIVMVEVARDKSGLTLSKAAMWRLSPSTPVSHSLDVT</sequence>
<dbReference type="PATRIC" id="fig|1227262.3.peg.129"/>
<evidence type="ECO:0000313" key="2">
    <source>
        <dbReference type="Proteomes" id="UP000016498"/>
    </source>
</evidence>
<dbReference type="HOGENOM" id="CLU_890346_0_0_11"/>
<protein>
    <submittedName>
        <fullName evidence="1">Uncharacterized protein</fullName>
    </submittedName>
</protein>
<dbReference type="EMBL" id="AWSD01000017">
    <property type="protein sequence ID" value="ERH23433.1"/>
    <property type="molecule type" value="Genomic_DNA"/>
</dbReference>
<dbReference type="OrthoDB" id="3257739at2"/>
<dbReference type="AlphaFoldDB" id="U1RUX1"/>
<accession>U1RUX1</accession>
<comment type="caution">
    <text evidence="1">The sequence shown here is derived from an EMBL/GenBank/DDBJ whole genome shotgun (WGS) entry which is preliminary data.</text>
</comment>
<name>U1RUX1_9ACTO</name>